<reference evidence="1 2" key="1">
    <citation type="submission" date="2019-07" db="EMBL/GenBank/DDBJ databases">
        <title>WGS assembly of Gossypium tomentosum.</title>
        <authorList>
            <person name="Chen Z.J."/>
            <person name="Sreedasyam A."/>
            <person name="Ando A."/>
            <person name="Song Q."/>
            <person name="De L."/>
            <person name="Hulse-Kemp A."/>
            <person name="Ding M."/>
            <person name="Ye W."/>
            <person name="Kirkbride R."/>
            <person name="Jenkins J."/>
            <person name="Plott C."/>
            <person name="Lovell J."/>
            <person name="Lin Y.-M."/>
            <person name="Vaughn R."/>
            <person name="Liu B."/>
            <person name="Li W."/>
            <person name="Simpson S."/>
            <person name="Scheffler B."/>
            <person name="Saski C."/>
            <person name="Grover C."/>
            <person name="Hu G."/>
            <person name="Conover J."/>
            <person name="Carlson J."/>
            <person name="Shu S."/>
            <person name="Boston L."/>
            <person name="Williams M."/>
            <person name="Peterson D."/>
            <person name="Mcgee K."/>
            <person name="Jones D."/>
            <person name="Wendel J."/>
            <person name="Stelly D."/>
            <person name="Grimwood J."/>
            <person name="Schmutz J."/>
        </authorList>
    </citation>
    <scope>NUCLEOTIDE SEQUENCE [LARGE SCALE GENOMIC DNA]</scope>
    <source>
        <strain evidence="1">7179.01</strain>
    </source>
</reference>
<organism evidence="1 2">
    <name type="scientific">Gossypium tomentosum</name>
    <name type="common">Hawaiian cotton</name>
    <name type="synonym">Gossypium sandvicense</name>
    <dbReference type="NCBI Taxonomy" id="34277"/>
    <lineage>
        <taxon>Eukaryota</taxon>
        <taxon>Viridiplantae</taxon>
        <taxon>Streptophyta</taxon>
        <taxon>Embryophyta</taxon>
        <taxon>Tracheophyta</taxon>
        <taxon>Spermatophyta</taxon>
        <taxon>Magnoliopsida</taxon>
        <taxon>eudicotyledons</taxon>
        <taxon>Gunneridae</taxon>
        <taxon>Pentapetalae</taxon>
        <taxon>rosids</taxon>
        <taxon>malvids</taxon>
        <taxon>Malvales</taxon>
        <taxon>Malvaceae</taxon>
        <taxon>Malvoideae</taxon>
        <taxon>Gossypium</taxon>
    </lineage>
</organism>
<keyword evidence="2" id="KW-1185">Reference proteome</keyword>
<evidence type="ECO:0000313" key="1">
    <source>
        <dbReference type="EMBL" id="TYH57829.1"/>
    </source>
</evidence>
<protein>
    <submittedName>
        <fullName evidence="1">Uncharacterized protein</fullName>
    </submittedName>
</protein>
<dbReference type="AlphaFoldDB" id="A0A5D2JTS4"/>
<dbReference type="Proteomes" id="UP000322667">
    <property type="component" value="Chromosome D08"/>
</dbReference>
<name>A0A5D2JTS4_GOSTO</name>
<gene>
    <name evidence="1" type="ORF">ES332_D08G115900v1</name>
</gene>
<dbReference type="EMBL" id="CM017630">
    <property type="protein sequence ID" value="TYH57829.1"/>
    <property type="molecule type" value="Genomic_DNA"/>
</dbReference>
<accession>A0A5D2JTS4</accession>
<sequence>MKKHNFLAFSAKKILLGWYFTFLAKHNASSLFSSRKHFAFISSSLVLCSSAGSLFLFSTEEVSGSLFLFSTTGTEEDMGNILICFKL</sequence>
<evidence type="ECO:0000313" key="2">
    <source>
        <dbReference type="Proteomes" id="UP000322667"/>
    </source>
</evidence>
<proteinExistence type="predicted"/>